<proteinExistence type="predicted"/>
<accession>A0ACB8V2M3</accession>
<dbReference type="EMBL" id="JALBCA010000012">
    <property type="protein sequence ID" value="KAI2391326.1"/>
    <property type="molecule type" value="Genomic_DNA"/>
</dbReference>
<name>A0ACB8V2M3_9EURO</name>
<comment type="caution">
    <text evidence="1">The sequence shown here is derived from an EMBL/GenBank/DDBJ whole genome shotgun (WGS) entry which is preliminary data.</text>
</comment>
<reference evidence="1" key="1">
    <citation type="journal article" date="2022" name="bioRxiv">
        <title>Population genetic analysis of Ophidiomyces ophidiicola, the causative agent of snake fungal disease, indicates recent introductions to the USA.</title>
        <authorList>
            <person name="Ladner J.T."/>
            <person name="Palmer J.M."/>
            <person name="Ettinger C.L."/>
            <person name="Stajich J.E."/>
            <person name="Farrell T.M."/>
            <person name="Glorioso B.M."/>
            <person name="Lawson B."/>
            <person name="Price S.J."/>
            <person name="Stengle A.G."/>
            <person name="Grear D.A."/>
            <person name="Lorch J.M."/>
        </authorList>
    </citation>
    <scope>NUCLEOTIDE SEQUENCE</scope>
    <source>
        <strain evidence="1">NWHC 24266-5</strain>
    </source>
</reference>
<evidence type="ECO:0000313" key="1">
    <source>
        <dbReference type="EMBL" id="KAI2391326.1"/>
    </source>
</evidence>
<protein>
    <submittedName>
        <fullName evidence="1">Subunit of the glycosylphosphatidylinositol transamidase complex-like protein</fullName>
    </submittedName>
</protein>
<organism evidence="1">
    <name type="scientific">Ophidiomyces ophidiicola</name>
    <dbReference type="NCBI Taxonomy" id="1387563"/>
    <lineage>
        <taxon>Eukaryota</taxon>
        <taxon>Fungi</taxon>
        <taxon>Dikarya</taxon>
        <taxon>Ascomycota</taxon>
        <taxon>Pezizomycotina</taxon>
        <taxon>Eurotiomycetes</taxon>
        <taxon>Eurotiomycetidae</taxon>
        <taxon>Onygenales</taxon>
        <taxon>Onygenaceae</taxon>
        <taxon>Ophidiomyces</taxon>
    </lineage>
</organism>
<sequence>MTPISFPRFFTVVVWLLFSNVAFALSDYAEQLLLQPLPPSSLLASFSFRSNESIEAFQQQNFRYFPRSLGQILQHAHTTELHLRFTTGRWDAESWGERPWRGFKEGGTGVELWAWIEAETENLAFAKWLTLTQSLSGLFCASLNFVDSTRTTKPHLTFQPRGTHSTPKQRLHLLHGTLPGEVICTENLTPFLKLLPCKGKAGISSLLDGHRLFDAAWQSMSIDFLPVCSSGGRECHIEIEQSVDMVLDIDRSKRPRDNPIPRPVSVAQLICDQSKAHHEEDTCYPVASTAAKEWSLVGIFGRAIPTPCPLSQDEARTVCIKVPAELEVLTTAGAFEMKNPDGLSRCYTLLGDIPFNLQLPAQEWNLQVPLTEPVLHAERTMIGHGQEHGGLRSILTNPSNTTAVDFVYFETLPWYMKPYIHTMKTKIKNQSGETYDVPPGDIIKDVFYRPGVDRQRGTQLELVMSIPARSTVTLIYEFEKAILRYTEYPPDANRGFNVVPAVIRILHNGLDTIHPVSSPIYLRTTSLLLPLPTPDFSMPYNVIILTSTVIALAFGNIFNLLVRRFVGAEEAPPSGLRGIVQGGILVLKDKFQEKKRKTE</sequence>
<gene>
    <name evidence="1" type="primary">GPI16</name>
    <name evidence="1" type="ORF">LOY88_001150</name>
</gene>